<proteinExistence type="predicted"/>
<accession>A0A7J7JHI0</accession>
<keyword evidence="3" id="KW-0812">Transmembrane</keyword>
<evidence type="ECO:0000256" key="2">
    <source>
        <dbReference type="ARBA" id="ARBA00022737"/>
    </source>
</evidence>
<dbReference type="GO" id="GO:0005737">
    <property type="term" value="C:cytoplasm"/>
    <property type="evidence" value="ECO:0007669"/>
    <property type="project" value="TreeGrafter"/>
</dbReference>
<dbReference type="SMART" id="SM00369">
    <property type="entry name" value="LRR_TYP"/>
    <property type="match status" value="5"/>
</dbReference>
<dbReference type="Pfam" id="PF23598">
    <property type="entry name" value="LRR_14"/>
    <property type="match status" value="1"/>
</dbReference>
<dbReference type="Proteomes" id="UP000593567">
    <property type="component" value="Unassembled WGS sequence"/>
</dbReference>
<evidence type="ECO:0000256" key="3">
    <source>
        <dbReference type="SAM" id="Phobius"/>
    </source>
</evidence>
<dbReference type="InterPro" id="IPR032675">
    <property type="entry name" value="LRR_dom_sf"/>
</dbReference>
<gene>
    <name evidence="5" type="ORF">EB796_016668</name>
</gene>
<dbReference type="InterPro" id="IPR055414">
    <property type="entry name" value="LRR_R13L4/SHOC2-like"/>
</dbReference>
<dbReference type="OrthoDB" id="1394818at2759"/>
<dbReference type="PANTHER" id="PTHR48051">
    <property type="match status" value="1"/>
</dbReference>
<dbReference type="EMBL" id="VXIV02002502">
    <property type="protein sequence ID" value="KAF6025051.1"/>
    <property type="molecule type" value="Genomic_DNA"/>
</dbReference>
<dbReference type="InterPro" id="IPR050216">
    <property type="entry name" value="LRR_domain-containing"/>
</dbReference>
<dbReference type="SUPFAM" id="SSF52058">
    <property type="entry name" value="L domain-like"/>
    <property type="match status" value="1"/>
</dbReference>
<dbReference type="Gene3D" id="3.80.10.10">
    <property type="entry name" value="Ribonuclease Inhibitor"/>
    <property type="match status" value="1"/>
</dbReference>
<name>A0A7J7JHI0_BUGNE</name>
<evidence type="ECO:0000259" key="4">
    <source>
        <dbReference type="Pfam" id="PF23598"/>
    </source>
</evidence>
<evidence type="ECO:0000256" key="1">
    <source>
        <dbReference type="ARBA" id="ARBA00022614"/>
    </source>
</evidence>
<organism evidence="5 6">
    <name type="scientific">Bugula neritina</name>
    <name type="common">Brown bryozoan</name>
    <name type="synonym">Sertularia neritina</name>
    <dbReference type="NCBI Taxonomy" id="10212"/>
    <lineage>
        <taxon>Eukaryota</taxon>
        <taxon>Metazoa</taxon>
        <taxon>Spiralia</taxon>
        <taxon>Lophotrochozoa</taxon>
        <taxon>Bryozoa</taxon>
        <taxon>Gymnolaemata</taxon>
        <taxon>Cheilostomatida</taxon>
        <taxon>Flustrina</taxon>
        <taxon>Buguloidea</taxon>
        <taxon>Bugulidae</taxon>
        <taxon>Bugula</taxon>
    </lineage>
</organism>
<sequence length="441" mass="49552">MERADLNGSEFAVIRIGDGQCFYENSVKYCNGPLRPETVYCIKLRTYTEHDYLDSLCSDQFLTGGKAKIAKNAFIPLTVAMTPFCLFVAVIKLLHYFFTKKINRNYQRTFSEPPEIKDTPKFITDFDLSSCTTLSDTRNNMATNSVTSSEDEVTAAASQTEKYECWWRHSGMESINVGDLFLQPAKLYTKEEIKKLCSGHVITDLKIVGDLPPAVTEFAPLVTTLCIQWLTNINSLEYLSQLTHLHTLYVSHSKLGTLPEVIPKMESLTKLHLQFCDLHTLPDSLSQLTHLHTLVVSGNKLGTLPEVISKMESLTELHLMGCDLHTLPDSLSQLTHLHTLDVSDNTLGTLPEMIPKMESLTVLNLMGCGLHTLPDSLSQLTHLHTLDVSRSKLGTLPEVIPKMESLTKLRLMGCDLHALPDRQDTLVIYCLLLCKHIKYHT</sequence>
<evidence type="ECO:0000313" key="5">
    <source>
        <dbReference type="EMBL" id="KAF6025051.1"/>
    </source>
</evidence>
<dbReference type="InterPro" id="IPR001611">
    <property type="entry name" value="Leu-rich_rpt"/>
</dbReference>
<dbReference type="PANTHER" id="PTHR48051:SF1">
    <property type="entry name" value="RAS SUPPRESSOR PROTEIN 1"/>
    <property type="match status" value="1"/>
</dbReference>
<reference evidence="5" key="1">
    <citation type="submission" date="2020-06" db="EMBL/GenBank/DDBJ databases">
        <title>Draft genome of Bugula neritina, a colonial animal packing powerful symbionts and potential medicines.</title>
        <authorList>
            <person name="Rayko M."/>
        </authorList>
    </citation>
    <scope>NUCLEOTIDE SEQUENCE [LARGE SCALE GENOMIC DNA]</scope>
    <source>
        <strain evidence="5">Kwan_BN1</strain>
    </source>
</reference>
<keyword evidence="3" id="KW-1133">Transmembrane helix</keyword>
<dbReference type="SMART" id="SM00364">
    <property type="entry name" value="LRR_BAC"/>
    <property type="match status" value="4"/>
</dbReference>
<keyword evidence="1" id="KW-0433">Leucine-rich repeat</keyword>
<keyword evidence="2" id="KW-0677">Repeat</keyword>
<keyword evidence="6" id="KW-1185">Reference proteome</keyword>
<dbReference type="InterPro" id="IPR003591">
    <property type="entry name" value="Leu-rich_rpt_typical-subtyp"/>
</dbReference>
<feature type="domain" description="Disease resistance R13L4/SHOC-2-like LRR" evidence="4">
    <location>
        <begin position="231"/>
        <end position="342"/>
    </location>
</feature>
<dbReference type="AlphaFoldDB" id="A0A7J7JHI0"/>
<comment type="caution">
    <text evidence="5">The sequence shown here is derived from an EMBL/GenBank/DDBJ whole genome shotgun (WGS) entry which is preliminary data.</text>
</comment>
<keyword evidence="3" id="KW-0472">Membrane</keyword>
<evidence type="ECO:0000313" key="6">
    <source>
        <dbReference type="Proteomes" id="UP000593567"/>
    </source>
</evidence>
<feature type="transmembrane region" description="Helical" evidence="3">
    <location>
        <begin position="74"/>
        <end position="98"/>
    </location>
</feature>
<protein>
    <recommendedName>
        <fullName evidence="4">Disease resistance R13L4/SHOC-2-like LRR domain-containing protein</fullName>
    </recommendedName>
</protein>
<dbReference type="Pfam" id="PF00560">
    <property type="entry name" value="LRR_1"/>
    <property type="match status" value="1"/>
</dbReference>